<dbReference type="EMBL" id="SULI01000017">
    <property type="protein sequence ID" value="TKZ18066.1"/>
    <property type="molecule type" value="Genomic_DNA"/>
</dbReference>
<evidence type="ECO:0000259" key="2">
    <source>
        <dbReference type="Pfam" id="PF00534"/>
    </source>
</evidence>
<feature type="domain" description="Glycosyltransferase subfamily 4-like N-terminal" evidence="3">
    <location>
        <begin position="105"/>
        <end position="226"/>
    </location>
</feature>
<reference evidence="4 5" key="1">
    <citation type="submission" date="2019-04" db="EMBL/GenBank/DDBJ databases">
        <title>Genome sequence of Pelagicola litoralis CL-ES2.</title>
        <authorList>
            <person name="Cao J."/>
        </authorList>
    </citation>
    <scope>NUCLEOTIDE SEQUENCE [LARGE SCALE GENOMIC DNA]</scope>
    <source>
        <strain evidence="4 5">CL-ES2</strain>
    </source>
</reference>
<dbReference type="PANTHER" id="PTHR46401:SF2">
    <property type="entry name" value="GLYCOSYLTRANSFERASE WBBK-RELATED"/>
    <property type="match status" value="1"/>
</dbReference>
<dbReference type="OrthoDB" id="9790710at2"/>
<dbReference type="PANTHER" id="PTHR46401">
    <property type="entry name" value="GLYCOSYLTRANSFERASE WBBK-RELATED"/>
    <property type="match status" value="1"/>
</dbReference>
<comment type="caution">
    <text evidence="4">The sequence shown here is derived from an EMBL/GenBank/DDBJ whole genome shotgun (WGS) entry which is preliminary data.</text>
</comment>
<evidence type="ECO:0000313" key="4">
    <source>
        <dbReference type="EMBL" id="TKZ18066.1"/>
    </source>
</evidence>
<name>A0A4U7MZ30_9RHOB</name>
<dbReference type="InterPro" id="IPR001296">
    <property type="entry name" value="Glyco_trans_1"/>
</dbReference>
<accession>A0A4U7MZ30</accession>
<proteinExistence type="predicted"/>
<dbReference type="Proteomes" id="UP000306575">
    <property type="component" value="Unassembled WGS sequence"/>
</dbReference>
<dbReference type="SUPFAM" id="SSF53756">
    <property type="entry name" value="UDP-Glycosyltransferase/glycogen phosphorylase"/>
    <property type="match status" value="1"/>
</dbReference>
<dbReference type="Gene3D" id="3.40.50.2000">
    <property type="entry name" value="Glycogen Phosphorylase B"/>
    <property type="match status" value="2"/>
</dbReference>
<organism evidence="4 5">
    <name type="scientific">Shimia litoralis</name>
    <dbReference type="NCBI Taxonomy" id="420403"/>
    <lineage>
        <taxon>Bacteria</taxon>
        <taxon>Pseudomonadati</taxon>
        <taxon>Pseudomonadota</taxon>
        <taxon>Alphaproteobacteria</taxon>
        <taxon>Rhodobacterales</taxon>
        <taxon>Roseobacteraceae</taxon>
    </lineage>
</organism>
<keyword evidence="1 4" id="KW-0808">Transferase</keyword>
<dbReference type="CDD" id="cd03809">
    <property type="entry name" value="GT4_MtfB-like"/>
    <property type="match status" value="1"/>
</dbReference>
<sequence length="418" mass="46511">MAITKNNAVPPARILDLSRLMSRAGKTPTGVDRVELAYLRFVLECPEPCFGLIRTSLGFVLLDRSGLSGVLARLTGALAWGPADRLARVVRNLSPERKKSESDLRRLSLARSRPMFLKRMLRKHVPNGATYFNVGHTNLTERVIWALEHGLNARIVVFVHDTIPLDFPQFQRSGSVHRFAGFLGRVEKSADLILCNSAVTKRDIERHLLKRSPSLKIAVAHLGVDLHCSQSMDNMSAPQLPLPFFLCVGTIEPRKNHALLLDIWHKMAAEMDAAEVPSLVVCGHRGWCNAEVFDRLDQSPLRDHKIFEFSNLSDGQIGRLMQTSAGLLFPSFAEGFGLPPVEATAMGVPVVCGELDVIREILQDKPIYASVTDSYAWEQAILDLARQHQEKGSADRATSTRYTPPTWDAHFNVVLKVT</sequence>
<dbReference type="Pfam" id="PF13439">
    <property type="entry name" value="Glyco_transf_4"/>
    <property type="match status" value="1"/>
</dbReference>
<dbReference type="InterPro" id="IPR028098">
    <property type="entry name" value="Glyco_trans_4-like_N"/>
</dbReference>
<evidence type="ECO:0000256" key="1">
    <source>
        <dbReference type="ARBA" id="ARBA00022679"/>
    </source>
</evidence>
<dbReference type="GO" id="GO:0016757">
    <property type="term" value="F:glycosyltransferase activity"/>
    <property type="evidence" value="ECO:0007669"/>
    <property type="project" value="InterPro"/>
</dbReference>
<keyword evidence="5" id="KW-1185">Reference proteome</keyword>
<evidence type="ECO:0000313" key="5">
    <source>
        <dbReference type="Proteomes" id="UP000306575"/>
    </source>
</evidence>
<dbReference type="Pfam" id="PF00534">
    <property type="entry name" value="Glycos_transf_1"/>
    <property type="match status" value="1"/>
</dbReference>
<dbReference type="AlphaFoldDB" id="A0A4U7MZ30"/>
<protein>
    <submittedName>
        <fullName evidence="4">Glycosyltransferase family 4 protein</fullName>
    </submittedName>
</protein>
<evidence type="ECO:0000259" key="3">
    <source>
        <dbReference type="Pfam" id="PF13439"/>
    </source>
</evidence>
<feature type="domain" description="Glycosyl transferase family 1" evidence="2">
    <location>
        <begin position="243"/>
        <end position="378"/>
    </location>
</feature>
<gene>
    <name evidence="4" type="ORF">FAP39_12805</name>
</gene>